<sequence>MCALQPHRRSWFFLWDQCFARNVLPGCGSQSGPISTIRHALLHGDCDDPLSGTKSVSRPNGRVAEVTQQVVRDHDPPVSAGAPSLSPHAEKSLAVRSRGGSDMRLGGRSAAMSKPPGGERKTGGLLDDERKSSLRFASTWKSGLQPTNRCGASGNVCVASNRGRVTMISLAQVRVAALQRLALMREPLTIYPSANLECQANKLRAVTVMHLRRQLRAIGRSDCRASGAHRVRPQRETASSACLKSTDGFVRII</sequence>
<dbReference type="EMBL" id="CCXZ01000113">
    <property type="protein sequence ID" value="CEG15553.1"/>
    <property type="molecule type" value="Genomic_DNA"/>
</dbReference>
<name>A0A0U5BRC3_XANCI</name>
<keyword evidence="3" id="KW-1185">Reference proteome</keyword>
<protein>
    <submittedName>
        <fullName evidence="2">Uncharacterized protein</fullName>
    </submittedName>
</protein>
<comment type="caution">
    <text evidence="2">The sequence shown here is derived from an EMBL/GenBank/DDBJ whole genome shotgun (WGS) entry which is preliminary data.</text>
</comment>
<dbReference type="Proteomes" id="UP000052230">
    <property type="component" value="Unassembled WGS sequence"/>
</dbReference>
<gene>
    <name evidence="2" type="ORF">XAC3562_210009</name>
</gene>
<evidence type="ECO:0000313" key="2">
    <source>
        <dbReference type="EMBL" id="CEG15553.1"/>
    </source>
</evidence>
<reference evidence="2 3" key="1">
    <citation type="submission" date="2014-09" db="EMBL/GenBank/DDBJ databases">
        <authorList>
            <person name="Regsiter A."/>
        </authorList>
    </citation>
    <scope>NUCLEOTIDE SEQUENCE [LARGE SCALE GENOMIC DNA]</scope>
</reference>
<feature type="compositionally biased region" description="Basic and acidic residues" evidence="1">
    <location>
        <begin position="117"/>
        <end position="126"/>
    </location>
</feature>
<evidence type="ECO:0000313" key="3">
    <source>
        <dbReference type="Proteomes" id="UP000052230"/>
    </source>
</evidence>
<evidence type="ECO:0000256" key="1">
    <source>
        <dbReference type="SAM" id="MobiDB-lite"/>
    </source>
</evidence>
<accession>A0A0U5BRC3</accession>
<feature type="region of interest" description="Disordered" evidence="1">
    <location>
        <begin position="74"/>
        <end position="126"/>
    </location>
</feature>
<organism evidence="2 3">
    <name type="scientific">Xanthomonas citri pv. citri</name>
    <dbReference type="NCBI Taxonomy" id="611301"/>
    <lineage>
        <taxon>Bacteria</taxon>
        <taxon>Pseudomonadati</taxon>
        <taxon>Pseudomonadota</taxon>
        <taxon>Gammaproteobacteria</taxon>
        <taxon>Lysobacterales</taxon>
        <taxon>Lysobacteraceae</taxon>
        <taxon>Xanthomonas</taxon>
    </lineage>
</organism>
<dbReference type="AlphaFoldDB" id="A0A0U5BRC3"/>
<proteinExistence type="predicted"/>